<dbReference type="STRING" id="1255658.FM114_11105"/>
<dbReference type="NCBIfam" id="TIGR00045">
    <property type="entry name" value="glycerate kinase"/>
    <property type="match status" value="1"/>
</dbReference>
<evidence type="ECO:0000256" key="1">
    <source>
        <dbReference type="ARBA" id="ARBA00006284"/>
    </source>
</evidence>
<keyword evidence="2 4" id="KW-0808">Transferase</keyword>
<evidence type="ECO:0000256" key="2">
    <source>
        <dbReference type="ARBA" id="ARBA00022679"/>
    </source>
</evidence>
<dbReference type="InterPro" id="IPR018193">
    <property type="entry name" value="Glyc_kinase_flavodox-like_fold"/>
</dbReference>
<evidence type="ECO:0000256" key="4">
    <source>
        <dbReference type="PIRNR" id="PIRNR006078"/>
    </source>
</evidence>
<keyword evidence="3 4" id="KW-0418">Kinase</keyword>
<sequence length="386" mass="38539">MMTRTIVLAPDSFKESLTAKEVCEALEAGLRQSLPDATFVHVPMADGGEGTVQSLVDATGGELRTTTVDGPLGDPVQATWGVLGDGSTAVIEMAEASGIGRVPRDRRDPRRASTRGTGQLVTAALDAGITHIVLGIGGSATNDGGAGLAQALGARLVDGEGQCLGPGGAPLAQLAGIDVSGLDPRLAEVTVEVACDVTNPLCGPQGASAVYGPQKGADDACVAELDAALAHFAQVVARDLGRDVGQTPGAGAAGGLGAGLLAFLPHCTLRPGIDIVVDHSRLPEKVSGAALVVTGEGRMDSQTRFGKTPKGVADVAAAAGVPVVAVTGALGDGAEILYDEGFAAIFPVLCRLAPLDEVLADGATNISRTARNIGAVLSLGAVRPSA</sequence>
<gene>
    <name evidence="5" type="ORF">FM114_11105</name>
</gene>
<organism evidence="5 6">
    <name type="scientific">Luteococcus japonicus LSP_Lj1</name>
    <dbReference type="NCBI Taxonomy" id="1255658"/>
    <lineage>
        <taxon>Bacteria</taxon>
        <taxon>Bacillati</taxon>
        <taxon>Actinomycetota</taxon>
        <taxon>Actinomycetes</taxon>
        <taxon>Propionibacteriales</taxon>
        <taxon>Propionibacteriaceae</taxon>
        <taxon>Luteococcus</taxon>
    </lineage>
</organism>
<dbReference type="InterPro" id="IPR036129">
    <property type="entry name" value="Glycerate_kinase_sf"/>
</dbReference>
<dbReference type="SUPFAM" id="SSF110738">
    <property type="entry name" value="Glycerate kinase I"/>
    <property type="match status" value="1"/>
</dbReference>
<dbReference type="Proteomes" id="UP000188342">
    <property type="component" value="Unassembled WGS sequence"/>
</dbReference>
<keyword evidence="6" id="KW-1185">Reference proteome</keyword>
<protein>
    <submittedName>
        <fullName evidence="5">Glycerate kinase</fullName>
        <ecNumber evidence="5">2.7.1.31</ecNumber>
    </submittedName>
</protein>
<dbReference type="Pfam" id="PF02595">
    <property type="entry name" value="Gly_kinase"/>
    <property type="match status" value="1"/>
</dbReference>
<dbReference type="GO" id="GO:0031388">
    <property type="term" value="P:organic acid phosphorylation"/>
    <property type="evidence" value="ECO:0007669"/>
    <property type="project" value="UniProtKB-UniRule"/>
</dbReference>
<dbReference type="Gene3D" id="3.90.1510.10">
    <property type="entry name" value="Glycerate kinase, domain 2"/>
    <property type="match status" value="1"/>
</dbReference>
<dbReference type="EMBL" id="FUKQ01000043">
    <property type="protein sequence ID" value="SJN38646.1"/>
    <property type="molecule type" value="Genomic_DNA"/>
</dbReference>
<dbReference type="AlphaFoldDB" id="A0A1R4K332"/>
<name>A0A1R4K332_9ACTN</name>
<dbReference type="PANTHER" id="PTHR21599">
    <property type="entry name" value="GLYCERATE KINASE"/>
    <property type="match status" value="1"/>
</dbReference>
<dbReference type="InterPro" id="IPR018197">
    <property type="entry name" value="Glycerate_kinase_RE-like"/>
</dbReference>
<dbReference type="GO" id="GO:0008887">
    <property type="term" value="F:glycerate kinase activity"/>
    <property type="evidence" value="ECO:0007669"/>
    <property type="project" value="UniProtKB-UniRule"/>
</dbReference>
<proteinExistence type="inferred from homology"/>
<comment type="similarity">
    <text evidence="1 4">Belongs to the glycerate kinase type-1 family.</text>
</comment>
<dbReference type="Gene3D" id="3.40.50.10350">
    <property type="entry name" value="Glycerate kinase, domain 1"/>
    <property type="match status" value="1"/>
</dbReference>
<accession>A0A1R4K332</accession>
<dbReference type="EC" id="2.7.1.31" evidence="5"/>
<dbReference type="PIRSF" id="PIRSF006078">
    <property type="entry name" value="GlxK"/>
    <property type="match status" value="1"/>
</dbReference>
<dbReference type="OrthoDB" id="9774290at2"/>
<evidence type="ECO:0000256" key="3">
    <source>
        <dbReference type="ARBA" id="ARBA00022777"/>
    </source>
</evidence>
<dbReference type="PANTHER" id="PTHR21599:SF0">
    <property type="entry name" value="GLYCERATE KINASE"/>
    <property type="match status" value="1"/>
</dbReference>
<evidence type="ECO:0000313" key="5">
    <source>
        <dbReference type="EMBL" id="SJN38646.1"/>
    </source>
</evidence>
<evidence type="ECO:0000313" key="6">
    <source>
        <dbReference type="Proteomes" id="UP000188342"/>
    </source>
</evidence>
<reference evidence="5 6" key="1">
    <citation type="submission" date="2017-02" db="EMBL/GenBank/DDBJ databases">
        <authorList>
            <person name="Peterson S.W."/>
        </authorList>
    </citation>
    <scope>NUCLEOTIDE SEQUENCE [LARGE SCALE GENOMIC DNA]</scope>
    <source>
        <strain evidence="5 6">LSP_Lj1</strain>
    </source>
</reference>
<dbReference type="InterPro" id="IPR004381">
    <property type="entry name" value="Glycerate_kinase"/>
</dbReference>